<dbReference type="PANTHER" id="PTHR33371">
    <property type="entry name" value="INTERMEMBRANE PHOSPHOLIPID TRANSPORT SYSTEM BINDING PROTEIN MLAD-RELATED"/>
    <property type="match status" value="1"/>
</dbReference>
<sequence length="306" mass="34203">MKIEIKVGLVGLAILVLLFFGIKFLKGHDLLNKENTYYVIYDSVNGMHESNYIYLNGMKIGYVKDIQPMDKRAEKFLVEVSISSKVELYKGSEIVLFNADMLGSKALRLELGESNEVLPQGDTLKGKIEVGTMDKLVSNLEPIVQNVDSLLIAAKNILNTQTQKNLNSTFDQIEQTSKKLNIISSQVNTLIGQEKTKVSKIIENTESITSNLKNNNEKLTNIINHIDNISDTLAKAQLGNTIMETAQTIERLNSILGVIEKGNGNVGLLINDDKLYRNLEQTSKKLDALIEDIKNNPKRYINVSVF</sequence>
<evidence type="ECO:0000313" key="3">
    <source>
        <dbReference type="Proteomes" id="UP000824267"/>
    </source>
</evidence>
<accession>A0A9D1RIE0</accession>
<organism evidence="2 3">
    <name type="scientific">Candidatus Onthomorpha intestinigallinarum</name>
    <dbReference type="NCBI Taxonomy" id="2840880"/>
    <lineage>
        <taxon>Bacteria</taxon>
        <taxon>Pseudomonadati</taxon>
        <taxon>Bacteroidota</taxon>
        <taxon>Bacteroidia</taxon>
        <taxon>Bacteroidales</taxon>
        <taxon>Candidatus Onthomorpha</taxon>
    </lineage>
</organism>
<dbReference type="InterPro" id="IPR000727">
    <property type="entry name" value="T_SNARE_dom"/>
</dbReference>
<dbReference type="EMBL" id="DXGG01000090">
    <property type="protein sequence ID" value="HIW87161.1"/>
    <property type="molecule type" value="Genomic_DNA"/>
</dbReference>
<comment type="caution">
    <text evidence="2">The sequence shown here is derived from an EMBL/GenBank/DDBJ whole genome shotgun (WGS) entry which is preliminary data.</text>
</comment>
<proteinExistence type="predicted"/>
<dbReference type="PROSITE" id="PS50192">
    <property type="entry name" value="T_SNARE"/>
    <property type="match status" value="1"/>
</dbReference>
<dbReference type="PANTHER" id="PTHR33371:SF4">
    <property type="entry name" value="INTERMEMBRANE PHOSPHOLIPID TRANSPORT SYSTEM BINDING PROTEIN MLAD"/>
    <property type="match status" value="1"/>
</dbReference>
<dbReference type="AlphaFoldDB" id="A0A9D1RIE0"/>
<evidence type="ECO:0000259" key="1">
    <source>
        <dbReference type="PROSITE" id="PS50192"/>
    </source>
</evidence>
<reference evidence="2" key="2">
    <citation type="submission" date="2021-04" db="EMBL/GenBank/DDBJ databases">
        <authorList>
            <person name="Gilroy R."/>
        </authorList>
    </citation>
    <scope>NUCLEOTIDE SEQUENCE</scope>
    <source>
        <strain evidence="2">Gambia16-930</strain>
    </source>
</reference>
<gene>
    <name evidence="2" type="ORF">IAC47_02680</name>
</gene>
<dbReference type="InterPro" id="IPR003399">
    <property type="entry name" value="Mce/MlaD"/>
</dbReference>
<dbReference type="Pfam" id="PF02470">
    <property type="entry name" value="MlaD"/>
    <property type="match status" value="1"/>
</dbReference>
<evidence type="ECO:0000313" key="2">
    <source>
        <dbReference type="EMBL" id="HIW87161.1"/>
    </source>
</evidence>
<name>A0A9D1RIE0_9BACT</name>
<dbReference type="InterPro" id="IPR052336">
    <property type="entry name" value="MlaD_Phospholipid_Transporter"/>
</dbReference>
<protein>
    <submittedName>
        <fullName evidence="2">MCE family protein</fullName>
    </submittedName>
</protein>
<dbReference type="Proteomes" id="UP000824267">
    <property type="component" value="Unassembled WGS sequence"/>
</dbReference>
<feature type="domain" description="T-SNARE coiled-coil homology" evidence="1">
    <location>
        <begin position="160"/>
        <end position="222"/>
    </location>
</feature>
<reference evidence="2" key="1">
    <citation type="journal article" date="2021" name="PeerJ">
        <title>Extensive microbial diversity within the chicken gut microbiome revealed by metagenomics and culture.</title>
        <authorList>
            <person name="Gilroy R."/>
            <person name="Ravi A."/>
            <person name="Getino M."/>
            <person name="Pursley I."/>
            <person name="Horton D.L."/>
            <person name="Alikhan N.F."/>
            <person name="Baker D."/>
            <person name="Gharbi K."/>
            <person name="Hall N."/>
            <person name="Watson M."/>
            <person name="Adriaenssens E.M."/>
            <person name="Foster-Nyarko E."/>
            <person name="Jarju S."/>
            <person name="Secka A."/>
            <person name="Antonio M."/>
            <person name="Oren A."/>
            <person name="Chaudhuri R.R."/>
            <person name="La Ragione R."/>
            <person name="Hildebrand F."/>
            <person name="Pallen M.J."/>
        </authorList>
    </citation>
    <scope>NUCLEOTIDE SEQUENCE</scope>
    <source>
        <strain evidence="2">Gambia16-930</strain>
    </source>
</reference>